<evidence type="ECO:0000313" key="2">
    <source>
        <dbReference type="EMBL" id="CAD7408187.1"/>
    </source>
</evidence>
<proteinExistence type="predicted"/>
<accession>A0A7R9H3T2</accession>
<dbReference type="AlphaFoldDB" id="A0A7R9H3T2"/>
<gene>
    <name evidence="2" type="ORF">TPSB3V08_LOCUS6235</name>
</gene>
<organism evidence="2">
    <name type="scientific">Timema poppense</name>
    <name type="common">Walking stick</name>
    <dbReference type="NCBI Taxonomy" id="170557"/>
    <lineage>
        <taxon>Eukaryota</taxon>
        <taxon>Metazoa</taxon>
        <taxon>Ecdysozoa</taxon>
        <taxon>Arthropoda</taxon>
        <taxon>Hexapoda</taxon>
        <taxon>Insecta</taxon>
        <taxon>Pterygota</taxon>
        <taxon>Neoptera</taxon>
        <taxon>Polyneoptera</taxon>
        <taxon>Phasmatodea</taxon>
        <taxon>Timematodea</taxon>
        <taxon>Timematoidea</taxon>
        <taxon>Timematidae</taxon>
        <taxon>Timema</taxon>
    </lineage>
</organism>
<name>A0A7R9H3T2_TIMPO</name>
<evidence type="ECO:0000256" key="1">
    <source>
        <dbReference type="SAM" id="MobiDB-lite"/>
    </source>
</evidence>
<feature type="region of interest" description="Disordered" evidence="1">
    <location>
        <begin position="135"/>
        <end position="155"/>
    </location>
</feature>
<dbReference type="EMBL" id="OD003582">
    <property type="protein sequence ID" value="CAD7408187.1"/>
    <property type="molecule type" value="Genomic_DNA"/>
</dbReference>
<protein>
    <submittedName>
        <fullName evidence="2">Uncharacterized protein</fullName>
    </submittedName>
</protein>
<reference evidence="2" key="1">
    <citation type="submission" date="2020-11" db="EMBL/GenBank/DDBJ databases">
        <authorList>
            <person name="Tran Van P."/>
        </authorList>
    </citation>
    <scope>NUCLEOTIDE SEQUENCE</scope>
</reference>
<sequence length="171" mass="19749">MSIEANYALERIYNWSDLDLKKPKQQQQRTVQLLQHALELCSNFYKSEQNKRQTNTEKTGKIKDHVTNKIKVPIMKTDKMIIKPDHRYSLERGQETIYGDTIPSASGRIESRPPDSLSVFFEYCNTLLYFSDPDKLGSSSEASREENSGMRIEYSGRLGTTEFFPEARLQG</sequence>